<evidence type="ECO:0000256" key="2">
    <source>
        <dbReference type="ARBA" id="ARBA00022980"/>
    </source>
</evidence>
<dbReference type="AlphaFoldDB" id="E9QEZ5"/>
<dbReference type="ExpressionAtlas" id="E9QEZ5">
    <property type="expression patterns" value="baseline and differential"/>
</dbReference>
<evidence type="ECO:0000256" key="3">
    <source>
        <dbReference type="ARBA" id="ARBA00023274"/>
    </source>
</evidence>
<dbReference type="GO" id="GO:0006412">
    <property type="term" value="P:translation"/>
    <property type="evidence" value="ECO:0007669"/>
    <property type="project" value="InterPro"/>
</dbReference>
<keyword evidence="7" id="KW-1185">Reference proteome</keyword>
<dbReference type="InterPro" id="IPR000271">
    <property type="entry name" value="Ribosomal_bL34"/>
</dbReference>
<reference evidence="8" key="4">
    <citation type="journal article" date="2016" name="BMC Genomics">
        <title>Gene evolution and gene expression after whole genome duplication in fish: the PhyloFish database.</title>
        <authorList>
            <person name="Pasquier J."/>
            <person name="Cabau C."/>
            <person name="Nguyen T."/>
            <person name="Jouanno E."/>
            <person name="Severac D."/>
            <person name="Braasch I."/>
            <person name="Journot L."/>
            <person name="Pontarotti P."/>
            <person name="Klopp C."/>
            <person name="Postlethwait J.H."/>
            <person name="Guiguen Y."/>
            <person name="Bobe J."/>
        </authorList>
    </citation>
    <scope>NUCLEOTIDE SEQUENCE</scope>
    <source>
        <strain evidence="8">Tuebingen</strain>
    </source>
</reference>
<reference evidence="8" key="3">
    <citation type="journal article" date="2015" name="Nat. Commun.">
        <title>RFX transcription factors are essential for hearing in mice.</title>
        <authorList>
            <person name="Elkon R."/>
            <person name="Milon B."/>
            <person name="Morrison L."/>
            <person name="Shah M."/>
            <person name="Vijayakumar S."/>
            <person name="Racherla M."/>
            <person name="Leitch C.C."/>
            <person name="Silipino L."/>
            <person name="Hadi S."/>
            <person name="Weiss-Gayet M."/>
            <person name="Barras E."/>
            <person name="Schmid C.D."/>
            <person name="Ait-Lounis A."/>
            <person name="Barnes A."/>
            <person name="Song Y."/>
            <person name="Eisenman D.J."/>
            <person name="Eliyahu E."/>
            <person name="Frolenkov G.I."/>
            <person name="Strome S.E."/>
            <person name="Durand B."/>
            <person name="Zaghloul N.A."/>
            <person name="Jones S.M."/>
            <person name="Reith W."/>
            <person name="Hertzano R."/>
        </authorList>
    </citation>
    <scope>NUCLEOTIDE SEQUENCE</scope>
    <source>
        <strain evidence="8">Tuebingen</strain>
    </source>
</reference>
<evidence type="ECO:0000256" key="5">
    <source>
        <dbReference type="ARBA" id="ARBA00035434"/>
    </source>
</evidence>
<dbReference type="CTD" id="64981"/>
<dbReference type="OMA" id="QQLWHYQ"/>
<sequence>MNTLRTAFSRLNGAHSLCCRNGAPSSIFSCSQLRSLSSVLSRSRPEQNSILQGTLNPKVEGAFQQPLWNHQQVRTVKRGTEYQPSNIKRKRTHGWIKRISTPGGIEVILRRMLKGRKSLTH</sequence>
<dbReference type="PaxDb" id="7955-ENSDARP00000121717"/>
<evidence type="ECO:0000313" key="9">
    <source>
        <dbReference type="ZFIN" id="ZDB-GENE-070912-582"/>
    </source>
</evidence>
<dbReference type="GeneTree" id="ENSGT00390000012240"/>
<reference evidence="6 7" key="2">
    <citation type="journal article" date="2013" name="Nature">
        <title>The zebrafish reference genome sequence and its relationship to the human genome.</title>
        <authorList>
            <consortium name="Genome Reference Consortium Zebrafish"/>
            <person name="Howe K."/>
            <person name="Clark M.D."/>
            <person name="Torroja C.F."/>
            <person name="Torrance J."/>
            <person name="Berthelot C."/>
            <person name="Muffato M."/>
            <person name="Collins J.E."/>
            <person name="Humphray S."/>
            <person name="McLaren K."/>
            <person name="Matthews L."/>
            <person name="McLaren S."/>
            <person name="Sealy I."/>
            <person name="Caccamo M."/>
            <person name="Churcher C."/>
            <person name="Scott C."/>
            <person name="Barrett J.C."/>
            <person name="Koch R."/>
            <person name="Rauch G.J."/>
            <person name="White S."/>
            <person name="Chow W."/>
            <person name="Kilian B."/>
            <person name="Quintais L.T."/>
            <person name="Guerra-Assuncao J.A."/>
            <person name="Zhou Y."/>
            <person name="Gu Y."/>
            <person name="Yen J."/>
            <person name="Vogel J.H."/>
            <person name="Eyre T."/>
            <person name="Redmond S."/>
            <person name="Banerjee R."/>
            <person name="Chi J."/>
            <person name="Fu B."/>
            <person name="Langley E."/>
            <person name="Maguire S.F."/>
            <person name="Laird G.K."/>
            <person name="Lloyd D."/>
            <person name="Kenyon E."/>
            <person name="Donaldson S."/>
            <person name="Sehra H."/>
            <person name="Almeida-King J."/>
            <person name="Loveland J."/>
            <person name="Trevanion S."/>
            <person name="Jones M."/>
            <person name="Quail M."/>
            <person name="Willey D."/>
            <person name="Hunt A."/>
            <person name="Burton J."/>
            <person name="Sims S."/>
            <person name="McLay K."/>
            <person name="Plumb B."/>
            <person name="Davis J."/>
            <person name="Clee C."/>
            <person name="Oliver K."/>
            <person name="Clark R."/>
            <person name="Riddle C."/>
            <person name="Elliot D."/>
            <person name="Eliott D."/>
            <person name="Threadgold G."/>
            <person name="Harden G."/>
            <person name="Ware D."/>
            <person name="Begum S."/>
            <person name="Mortimore B."/>
            <person name="Mortimer B."/>
            <person name="Kerry G."/>
            <person name="Heath P."/>
            <person name="Phillimore B."/>
            <person name="Tracey A."/>
            <person name="Corby N."/>
            <person name="Dunn M."/>
            <person name="Johnson C."/>
            <person name="Wood J."/>
            <person name="Clark S."/>
            <person name="Pelan S."/>
            <person name="Griffiths G."/>
            <person name="Smith M."/>
            <person name="Glithero R."/>
            <person name="Howden P."/>
            <person name="Barker N."/>
            <person name="Lloyd C."/>
            <person name="Stevens C."/>
            <person name="Harley J."/>
            <person name="Holt K."/>
            <person name="Panagiotidis G."/>
            <person name="Lovell J."/>
            <person name="Beasley H."/>
            <person name="Henderson C."/>
            <person name="Gordon D."/>
            <person name="Auger K."/>
            <person name="Wright D."/>
            <person name="Collins J."/>
            <person name="Raisen C."/>
            <person name="Dyer L."/>
            <person name="Leung K."/>
            <person name="Robertson L."/>
            <person name="Ambridge K."/>
            <person name="Leongamornlert D."/>
            <person name="McGuire S."/>
            <person name="Gilderthorp R."/>
            <person name="Griffiths C."/>
            <person name="Manthravadi D."/>
            <person name="Nichol S."/>
            <person name="Barker G."/>
            <person name="Whitehead S."/>
            <person name="Kay M."/>
            <person name="Brown J."/>
            <person name="Murnane C."/>
            <person name="Gray E."/>
            <person name="Humphries M."/>
            <person name="Sycamore N."/>
            <person name="Barker D."/>
            <person name="Saunders D."/>
            <person name="Wallis J."/>
            <person name="Babbage A."/>
            <person name="Hammond S."/>
            <person name="Mashreghi-Mohammadi M."/>
            <person name="Barr L."/>
            <person name="Martin S."/>
            <person name="Wray P."/>
            <person name="Ellington A."/>
            <person name="Matthews N."/>
            <person name="Ellwood M."/>
            <person name="Woodmansey R."/>
            <person name="Clark G."/>
            <person name="Cooper J."/>
            <person name="Cooper J."/>
            <person name="Tromans A."/>
            <person name="Grafham D."/>
            <person name="Skuce C."/>
            <person name="Pandian R."/>
            <person name="Andrews R."/>
            <person name="Harrison E."/>
            <person name="Kimberley A."/>
            <person name="Garnett J."/>
            <person name="Fosker N."/>
            <person name="Hall R."/>
            <person name="Garner P."/>
            <person name="Kelly D."/>
            <person name="Bird C."/>
            <person name="Palmer S."/>
            <person name="Gehring I."/>
            <person name="Berger A."/>
            <person name="Dooley C.M."/>
            <person name="Ersan-Urun Z."/>
            <person name="Eser C."/>
            <person name="Geiger H."/>
            <person name="Geisler M."/>
            <person name="Karotki L."/>
            <person name="Kirn A."/>
            <person name="Konantz J."/>
            <person name="Konantz M."/>
            <person name="Oberlander M."/>
            <person name="Rudolph-Geiger S."/>
            <person name="Teucke M."/>
            <person name="Lanz C."/>
            <person name="Raddatz G."/>
            <person name="Osoegawa K."/>
            <person name="Zhu B."/>
            <person name="Rapp A."/>
            <person name="Widaa S."/>
            <person name="Langford C."/>
            <person name="Yang F."/>
            <person name="Schuster S.C."/>
            <person name="Carter N.P."/>
            <person name="Harrow J."/>
            <person name="Ning Z."/>
            <person name="Herrero J."/>
            <person name="Searle S.M."/>
            <person name="Enright A."/>
            <person name="Geisler R."/>
            <person name="Plasterk R.H."/>
            <person name="Lee C."/>
            <person name="Westerfield M."/>
            <person name="de Jong P.J."/>
            <person name="Zon L.I."/>
            <person name="Postlethwait J.H."/>
            <person name="Nusslein-Volhard C."/>
            <person name="Hubbard T.J."/>
            <person name="Roest Crollius H."/>
            <person name="Rogers J."/>
            <person name="Stemple D.L."/>
        </authorList>
    </citation>
    <scope>NUCLEOTIDE SEQUENCE [LARGE SCALE GENOMIC DNA]</scope>
    <source>
        <strain evidence="6">Tuebingen</strain>
    </source>
</reference>
<evidence type="ECO:0000313" key="6">
    <source>
        <dbReference type="Ensembl" id="ENSDARP00000121717"/>
    </source>
</evidence>
<dbReference type="EMBL" id="BX000358">
    <property type="status" value="NOT_ANNOTATED_CDS"/>
    <property type="molecule type" value="Genomic_DNA"/>
</dbReference>
<dbReference type="eggNOG" id="KOG4612">
    <property type="taxonomic scope" value="Eukaryota"/>
</dbReference>
<accession>A0A8M1NWF3</accession>
<dbReference type="Gene3D" id="1.10.287.3980">
    <property type="match status" value="1"/>
</dbReference>
<organism evidence="6">
    <name type="scientific">Danio rerio</name>
    <name type="common">Zebrafish</name>
    <name type="synonym">Brachydanio rerio</name>
    <dbReference type="NCBI Taxonomy" id="7955"/>
    <lineage>
        <taxon>Eukaryota</taxon>
        <taxon>Metazoa</taxon>
        <taxon>Chordata</taxon>
        <taxon>Craniata</taxon>
        <taxon>Vertebrata</taxon>
        <taxon>Euteleostomi</taxon>
        <taxon>Actinopterygii</taxon>
        <taxon>Neopterygii</taxon>
        <taxon>Teleostei</taxon>
        <taxon>Ostariophysi</taxon>
        <taxon>Cypriniformes</taxon>
        <taxon>Danionidae</taxon>
        <taxon>Danioninae</taxon>
        <taxon>Danio</taxon>
    </lineage>
</organism>
<comment type="similarity">
    <text evidence="1">Belongs to the bacterial ribosomal protein bL34 family.</text>
</comment>
<dbReference type="OrthoDB" id="431691at2759"/>
<evidence type="ECO:0000313" key="7">
    <source>
        <dbReference type="Proteomes" id="UP000000437"/>
    </source>
</evidence>
<dbReference type="SMR" id="E9QEZ5"/>
<evidence type="ECO:0000256" key="4">
    <source>
        <dbReference type="ARBA" id="ARBA00035274"/>
    </source>
</evidence>
<dbReference type="HOGENOM" id="CLU_129938_0_2_1"/>
<dbReference type="FunFam" id="1.10.287.3980:FF:000001">
    <property type="entry name" value="Mitochondrial ribosomal protein L34"/>
    <property type="match status" value="1"/>
</dbReference>
<gene>
    <name evidence="6 8 9" type="primary">mrpl34</name>
    <name evidence="8" type="synonym">im:6901724</name>
    <name evidence="8" type="synonym">si:dkey-77a20.7</name>
</gene>
<dbReference type="GeneID" id="552972"/>
<dbReference type="GO" id="GO:0003735">
    <property type="term" value="F:structural constituent of ribosome"/>
    <property type="evidence" value="ECO:0007669"/>
    <property type="project" value="InterPro"/>
</dbReference>
<dbReference type="KEGG" id="dre:552972"/>
<evidence type="ECO:0000313" key="8">
    <source>
        <dbReference type="RefSeq" id="NP_001186609.1"/>
    </source>
</evidence>
<dbReference type="Proteomes" id="UP000000437">
    <property type="component" value="Chromosome 2"/>
</dbReference>
<dbReference type="GO" id="GO:0005762">
    <property type="term" value="C:mitochondrial large ribosomal subunit"/>
    <property type="evidence" value="ECO:0000318"/>
    <property type="project" value="GO_Central"/>
</dbReference>
<reference evidence="8" key="5">
    <citation type="submission" date="2025-04" db="UniProtKB">
        <authorList>
            <consortium name="RefSeq"/>
        </authorList>
    </citation>
    <scope>IDENTIFICATION</scope>
    <source>
        <strain evidence="8">Tuebingen</strain>
    </source>
</reference>
<accession>E9QEZ5</accession>
<dbReference type="ZFIN" id="ZDB-GENE-070912-582">
    <property type="gene designation" value="mrpl34"/>
</dbReference>
<dbReference type="Pfam" id="PF00468">
    <property type="entry name" value="Ribosomal_L34"/>
    <property type="match status" value="1"/>
</dbReference>
<dbReference type="PANTHER" id="PTHR14503:SF4">
    <property type="entry name" value="LARGE RIBOSOMAL SUBUNIT PROTEIN BL34M"/>
    <property type="match status" value="1"/>
</dbReference>
<keyword evidence="2 8" id="KW-0689">Ribosomal protein</keyword>
<dbReference type="NCBIfam" id="TIGR01030">
    <property type="entry name" value="rpmH_bact"/>
    <property type="match status" value="1"/>
</dbReference>
<dbReference type="PANTHER" id="PTHR14503">
    <property type="entry name" value="MITOCHONDRIAL RIBOSOMAL PROTEIN 34 FAMILY MEMBER"/>
    <property type="match status" value="1"/>
</dbReference>
<dbReference type="RefSeq" id="NP_001186609.1">
    <property type="nucleotide sequence ID" value="NM_001199680.2"/>
</dbReference>
<protein>
    <recommendedName>
        <fullName evidence="4">Large ribosomal subunit protein bL34m</fullName>
    </recommendedName>
    <alternativeName>
        <fullName evidence="5">39S ribosomal protein L34, mitochondrial</fullName>
    </alternativeName>
</protein>
<dbReference type="Ensembl" id="ENSDART00000139339.2">
    <property type="protein sequence ID" value="ENSDARP00000121717.1"/>
    <property type="gene ID" value="ENSDARG00000092954.2"/>
</dbReference>
<proteinExistence type="inferred from homology"/>
<reference evidence="6" key="1">
    <citation type="submission" date="2011-07" db="UniProtKB">
        <authorList>
            <consortium name="Ensembl"/>
        </authorList>
    </citation>
    <scope>IDENTIFICATION</scope>
    <source>
        <strain evidence="6">Tuebingen</strain>
    </source>
</reference>
<name>E9QEZ5_DANRE</name>
<dbReference type="Bgee" id="ENSDARG00000092954">
    <property type="expression patterns" value="Expressed in cardiac ventricle and 28 other cell types or tissues"/>
</dbReference>
<evidence type="ECO:0000256" key="1">
    <source>
        <dbReference type="ARBA" id="ARBA00010111"/>
    </source>
</evidence>
<dbReference type="STRING" id="7955.ENSDARP00000121717"/>
<dbReference type="AGR" id="ZFIN:ZDB-GENE-070912-582"/>
<keyword evidence="3" id="KW-0687">Ribonucleoprotein</keyword>